<dbReference type="Pfam" id="PF00646">
    <property type="entry name" value="F-box"/>
    <property type="match status" value="1"/>
</dbReference>
<dbReference type="OrthoDB" id="612216at2759"/>
<dbReference type="InterPro" id="IPR006566">
    <property type="entry name" value="FBD"/>
</dbReference>
<evidence type="ECO:0000313" key="2">
    <source>
        <dbReference type="EMBL" id="KAF7822568.1"/>
    </source>
</evidence>
<dbReference type="PANTHER" id="PTHR31900:SF32">
    <property type="entry name" value="F-BOX_RNI_FBD-LIKE DOMAIN PROTEIN"/>
    <property type="match status" value="1"/>
</dbReference>
<dbReference type="EMBL" id="JAAIUW010000007">
    <property type="protein sequence ID" value="KAF7822568.1"/>
    <property type="molecule type" value="Genomic_DNA"/>
</dbReference>
<evidence type="ECO:0000313" key="3">
    <source>
        <dbReference type="Proteomes" id="UP000634136"/>
    </source>
</evidence>
<dbReference type="CDD" id="cd22160">
    <property type="entry name" value="F-box_AtFBL13-like"/>
    <property type="match status" value="1"/>
</dbReference>
<dbReference type="Proteomes" id="UP000634136">
    <property type="component" value="Unassembled WGS sequence"/>
</dbReference>
<dbReference type="SUPFAM" id="SSF52047">
    <property type="entry name" value="RNI-like"/>
    <property type="match status" value="1"/>
</dbReference>
<accession>A0A834TI06</accession>
<dbReference type="SUPFAM" id="SSF52075">
    <property type="entry name" value="Outer arm dynein light chain 1"/>
    <property type="match status" value="1"/>
</dbReference>
<dbReference type="Pfam" id="PF08387">
    <property type="entry name" value="FBD"/>
    <property type="match status" value="1"/>
</dbReference>
<keyword evidence="3" id="KW-1185">Reference proteome</keyword>
<dbReference type="InterPro" id="IPR053781">
    <property type="entry name" value="F-box_AtFBL13-like"/>
</dbReference>
<dbReference type="InterPro" id="IPR050232">
    <property type="entry name" value="FBL13/AtMIF1-like"/>
</dbReference>
<dbReference type="Gene3D" id="1.20.1280.50">
    <property type="match status" value="1"/>
</dbReference>
<dbReference type="AlphaFoldDB" id="A0A834TI06"/>
<feature type="domain" description="F-box" evidence="1">
    <location>
        <begin position="11"/>
        <end position="59"/>
    </location>
</feature>
<protein>
    <submittedName>
        <fullName evidence="2">F-box/FBD/LRR-repeat protein</fullName>
    </submittedName>
</protein>
<evidence type="ECO:0000259" key="1">
    <source>
        <dbReference type="PROSITE" id="PS50181"/>
    </source>
</evidence>
<dbReference type="PROSITE" id="PS50181">
    <property type="entry name" value="FBOX"/>
    <property type="match status" value="1"/>
</dbReference>
<comment type="caution">
    <text evidence="2">The sequence shown here is derived from an EMBL/GenBank/DDBJ whole genome shotgun (WGS) entry which is preliminary data.</text>
</comment>
<dbReference type="SUPFAM" id="SSF81383">
    <property type="entry name" value="F-box domain"/>
    <property type="match status" value="1"/>
</dbReference>
<dbReference type="SMART" id="SM00256">
    <property type="entry name" value="FBOX"/>
    <property type="match status" value="1"/>
</dbReference>
<organism evidence="2 3">
    <name type="scientific">Senna tora</name>
    <dbReference type="NCBI Taxonomy" id="362788"/>
    <lineage>
        <taxon>Eukaryota</taxon>
        <taxon>Viridiplantae</taxon>
        <taxon>Streptophyta</taxon>
        <taxon>Embryophyta</taxon>
        <taxon>Tracheophyta</taxon>
        <taxon>Spermatophyta</taxon>
        <taxon>Magnoliopsida</taxon>
        <taxon>eudicotyledons</taxon>
        <taxon>Gunneridae</taxon>
        <taxon>Pentapetalae</taxon>
        <taxon>rosids</taxon>
        <taxon>fabids</taxon>
        <taxon>Fabales</taxon>
        <taxon>Fabaceae</taxon>
        <taxon>Caesalpinioideae</taxon>
        <taxon>Cassia clade</taxon>
        <taxon>Senna</taxon>
    </lineage>
</organism>
<dbReference type="PANTHER" id="PTHR31900">
    <property type="entry name" value="F-BOX/RNI SUPERFAMILY PROTEIN-RELATED"/>
    <property type="match status" value="1"/>
</dbReference>
<name>A0A834TI06_9FABA</name>
<reference evidence="2" key="1">
    <citation type="submission" date="2020-09" db="EMBL/GenBank/DDBJ databases">
        <title>Genome-Enabled Discovery of Anthraquinone Biosynthesis in Senna tora.</title>
        <authorList>
            <person name="Kang S.-H."/>
            <person name="Pandey R.P."/>
            <person name="Lee C.-M."/>
            <person name="Sim J.-S."/>
            <person name="Jeong J.-T."/>
            <person name="Choi B.-S."/>
            <person name="Jung M."/>
            <person name="Ginzburg D."/>
            <person name="Zhao K."/>
            <person name="Won S.Y."/>
            <person name="Oh T.-J."/>
            <person name="Yu Y."/>
            <person name="Kim N.-H."/>
            <person name="Lee O.R."/>
            <person name="Lee T.-H."/>
            <person name="Bashyal P."/>
            <person name="Kim T.-S."/>
            <person name="Lee W.-H."/>
            <person name="Kawkins C."/>
            <person name="Kim C.-K."/>
            <person name="Kim J.S."/>
            <person name="Ahn B.O."/>
            <person name="Rhee S.Y."/>
            <person name="Sohng J.K."/>
        </authorList>
    </citation>
    <scope>NUCLEOTIDE SEQUENCE</scope>
    <source>
        <tissue evidence="2">Leaf</tissue>
    </source>
</reference>
<dbReference type="InterPro" id="IPR036047">
    <property type="entry name" value="F-box-like_dom_sf"/>
</dbReference>
<sequence length="447" mass="50364">MASKQKLGEEEDKISNLPESILVQILSCLSTKDAVGTCVLSKTWCYLWRSITKLRFDNLELRSLQNKFKAGKKKCFADFVSRVLLHLTTSSIHSFSLNVVSNGYDSSLMNTWISAVLHRRVGKLMIYYHPTHSYSSLTILCSQSLFSCKSLVHLSLNMSCIVRLPAFVHLPNLKALELSKVHFRGDSSSDSKDVTLSFPVLKKFESNSCFWHDVQNVSLQVPLLETALLKFHSSPHVDEPICIIKFCASCHLEFSYEGTVSSQQYILSDPSLALNASAILDFRSKVDDRTCKLIRQFSHVKYLRLDSIEVSAEAKDTFANLPAFIMLRYLKLRFVKGDMLMELLPKTPNLTILEIEVLLKFDEELLDSAIVPNCLSDSLKEFKLTELTWSEDDLHLAKYVMENGLVLELLSFSSTCSSGISKTAFSVVAHSVIMLPQPPTEFPSHIA</sequence>
<gene>
    <name evidence="2" type="ORF">G2W53_020712</name>
</gene>
<dbReference type="InterPro" id="IPR001810">
    <property type="entry name" value="F-box_dom"/>
</dbReference>
<proteinExistence type="predicted"/>